<protein>
    <submittedName>
        <fullName evidence="1">Uncharacterized protein</fullName>
    </submittedName>
</protein>
<gene>
    <name evidence="1" type="ORF">EUGRSUZ_A02180</name>
</gene>
<sequence length="67" mass="7627">MSDPNLSSSLNYFNDPNLSHRCSLRIWSNQNHLKIHFFAIPGQFINARSSFLVNNHTSLSQLLPSPT</sequence>
<dbReference type="Gramene" id="KCW89981">
    <property type="protein sequence ID" value="KCW89981"/>
    <property type="gene ID" value="EUGRSUZ_A02180"/>
</dbReference>
<accession>A0A059DHX3</accession>
<name>A0A059DHX3_EUCGR</name>
<reference evidence="1" key="1">
    <citation type="submission" date="2013-07" db="EMBL/GenBank/DDBJ databases">
        <title>The genome of Eucalyptus grandis.</title>
        <authorList>
            <person name="Schmutz J."/>
            <person name="Hayes R."/>
            <person name="Myburg A."/>
            <person name="Tuskan G."/>
            <person name="Grattapaglia D."/>
            <person name="Rokhsar D.S."/>
        </authorList>
    </citation>
    <scope>NUCLEOTIDE SEQUENCE</scope>
    <source>
        <tissue evidence="1">Leaf extractions</tissue>
    </source>
</reference>
<organism evidence="1">
    <name type="scientific">Eucalyptus grandis</name>
    <name type="common">Flooded gum</name>
    <dbReference type="NCBI Taxonomy" id="71139"/>
    <lineage>
        <taxon>Eukaryota</taxon>
        <taxon>Viridiplantae</taxon>
        <taxon>Streptophyta</taxon>
        <taxon>Embryophyta</taxon>
        <taxon>Tracheophyta</taxon>
        <taxon>Spermatophyta</taxon>
        <taxon>Magnoliopsida</taxon>
        <taxon>eudicotyledons</taxon>
        <taxon>Gunneridae</taxon>
        <taxon>Pentapetalae</taxon>
        <taxon>rosids</taxon>
        <taxon>malvids</taxon>
        <taxon>Myrtales</taxon>
        <taxon>Myrtaceae</taxon>
        <taxon>Myrtoideae</taxon>
        <taxon>Eucalypteae</taxon>
        <taxon>Eucalyptus</taxon>
    </lineage>
</organism>
<evidence type="ECO:0000313" key="1">
    <source>
        <dbReference type="EMBL" id="KCW89981.1"/>
    </source>
</evidence>
<dbReference type="AlphaFoldDB" id="A0A059DHX3"/>
<proteinExistence type="predicted"/>
<dbReference type="InParanoid" id="A0A059DHX3"/>
<dbReference type="EMBL" id="KK198753">
    <property type="protein sequence ID" value="KCW89981.1"/>
    <property type="molecule type" value="Genomic_DNA"/>
</dbReference>